<keyword evidence="1" id="KW-0805">Transcription regulation</keyword>
<comment type="caution">
    <text evidence="5">The sequence shown here is derived from an EMBL/GenBank/DDBJ whole genome shotgun (WGS) entry which is preliminary data.</text>
</comment>
<organism evidence="5 6">
    <name type="scientific">Ancylobacter koreensis</name>
    <dbReference type="NCBI Taxonomy" id="266121"/>
    <lineage>
        <taxon>Bacteria</taxon>
        <taxon>Pseudomonadati</taxon>
        <taxon>Pseudomonadota</taxon>
        <taxon>Alphaproteobacteria</taxon>
        <taxon>Hyphomicrobiales</taxon>
        <taxon>Xanthobacteraceae</taxon>
        <taxon>Ancylobacter</taxon>
    </lineage>
</organism>
<evidence type="ECO:0000313" key="6">
    <source>
        <dbReference type="Proteomes" id="UP001202867"/>
    </source>
</evidence>
<dbReference type="Proteomes" id="UP001202867">
    <property type="component" value="Unassembled WGS sequence"/>
</dbReference>
<keyword evidence="3" id="KW-0804">Transcription</keyword>
<dbReference type="SUPFAM" id="SSF46689">
    <property type="entry name" value="Homeodomain-like"/>
    <property type="match status" value="1"/>
</dbReference>
<evidence type="ECO:0000256" key="1">
    <source>
        <dbReference type="ARBA" id="ARBA00023015"/>
    </source>
</evidence>
<keyword evidence="6" id="KW-1185">Reference proteome</keyword>
<feature type="domain" description="HTH araC/xylS-type" evidence="4">
    <location>
        <begin position="1"/>
        <end position="88"/>
    </location>
</feature>
<accession>A0ABT0DRH7</accession>
<evidence type="ECO:0000256" key="2">
    <source>
        <dbReference type="ARBA" id="ARBA00023125"/>
    </source>
</evidence>
<dbReference type="SMART" id="SM00342">
    <property type="entry name" value="HTH_ARAC"/>
    <property type="match status" value="1"/>
</dbReference>
<reference evidence="6" key="1">
    <citation type="submission" date="2023-07" db="EMBL/GenBank/DDBJ databases">
        <title>Ancylobacter moscoviensis sp. nov., facultatively methylotrophic bacteria from activated sludge and the reclassification of Starkeya novella (Starkey 1934) Kelly et al. 2000 as Ancylobacter novellus comb. nov., Starkeya koreensis Im et al. 2006 as Ancylobacter koreensis comb.nov., Angulomicrobium tetraedrale Vasil'eva et al. 1986 as Ancylobacter tetraedralis comb. nov., Angulomicrobium amanitiforme Fritz et al. 2004 as Ancylobacter amanitiformis comb. nov. and Methylorhabdus multivorans Doronina et al. 1996 as Ancylobacter multivorans comb. nov. and emended description of the genus Ancylobacter.</title>
        <authorList>
            <person name="Doronina N."/>
            <person name="Chemodurova A."/>
            <person name="Grouzdev D."/>
            <person name="Koziaeva V."/>
            <person name="Shi W."/>
            <person name="Wu L."/>
            <person name="Kaparullina E."/>
        </authorList>
    </citation>
    <scope>NUCLEOTIDE SEQUENCE [LARGE SCALE GENOMIC DNA]</scope>
    <source>
        <strain evidence="6">Jip08</strain>
    </source>
</reference>
<dbReference type="RefSeq" id="WP_247202396.1">
    <property type="nucleotide sequence ID" value="NZ_JALKCG010000010.1"/>
</dbReference>
<dbReference type="Gene3D" id="1.10.10.60">
    <property type="entry name" value="Homeodomain-like"/>
    <property type="match status" value="1"/>
</dbReference>
<name>A0ABT0DRH7_9HYPH</name>
<protein>
    <submittedName>
        <fullName evidence="5">AraC family transcriptional regulator</fullName>
    </submittedName>
</protein>
<evidence type="ECO:0000259" key="4">
    <source>
        <dbReference type="PROSITE" id="PS01124"/>
    </source>
</evidence>
<dbReference type="PROSITE" id="PS01124">
    <property type="entry name" value="HTH_ARAC_FAMILY_2"/>
    <property type="match status" value="1"/>
</dbReference>
<evidence type="ECO:0000313" key="5">
    <source>
        <dbReference type="EMBL" id="MCK0209888.1"/>
    </source>
</evidence>
<dbReference type="EMBL" id="JALKCG010000010">
    <property type="protein sequence ID" value="MCK0209888.1"/>
    <property type="molecule type" value="Genomic_DNA"/>
</dbReference>
<dbReference type="InterPro" id="IPR018060">
    <property type="entry name" value="HTH_AraC"/>
</dbReference>
<sequence length="101" mass="11108">MTGEADREAVAREMGMGPRTLARHLARSGTSFEAIKDEVRFAIARELLTLTRLPVGRIAEALSYSANSAFDHAFRRWADMAPTDFRRAASGTGQPDRDRGA</sequence>
<dbReference type="PANTHER" id="PTHR47894:SF1">
    <property type="entry name" value="HTH-TYPE TRANSCRIPTIONAL REGULATOR VQSM"/>
    <property type="match status" value="1"/>
</dbReference>
<gene>
    <name evidence="5" type="ORF">MWN33_17800</name>
</gene>
<evidence type="ECO:0000256" key="3">
    <source>
        <dbReference type="ARBA" id="ARBA00023163"/>
    </source>
</evidence>
<keyword evidence="2" id="KW-0238">DNA-binding</keyword>
<dbReference type="InterPro" id="IPR009057">
    <property type="entry name" value="Homeodomain-like_sf"/>
</dbReference>
<dbReference type="PANTHER" id="PTHR47894">
    <property type="entry name" value="HTH-TYPE TRANSCRIPTIONAL REGULATOR GADX"/>
    <property type="match status" value="1"/>
</dbReference>
<proteinExistence type="predicted"/>
<dbReference type="Pfam" id="PF12833">
    <property type="entry name" value="HTH_18"/>
    <property type="match status" value="1"/>
</dbReference>